<organism evidence="2 3">
    <name type="scientific">Batillaria attramentaria</name>
    <dbReference type="NCBI Taxonomy" id="370345"/>
    <lineage>
        <taxon>Eukaryota</taxon>
        <taxon>Metazoa</taxon>
        <taxon>Spiralia</taxon>
        <taxon>Lophotrochozoa</taxon>
        <taxon>Mollusca</taxon>
        <taxon>Gastropoda</taxon>
        <taxon>Caenogastropoda</taxon>
        <taxon>Sorbeoconcha</taxon>
        <taxon>Cerithioidea</taxon>
        <taxon>Batillariidae</taxon>
        <taxon>Batillaria</taxon>
    </lineage>
</organism>
<feature type="region of interest" description="Disordered" evidence="1">
    <location>
        <begin position="113"/>
        <end position="164"/>
    </location>
</feature>
<name>A0ABD0KJJ9_9CAEN</name>
<dbReference type="AlphaFoldDB" id="A0ABD0KJJ9"/>
<feature type="compositionally biased region" description="Polar residues" evidence="1">
    <location>
        <begin position="113"/>
        <end position="122"/>
    </location>
</feature>
<gene>
    <name evidence="2" type="ORF">BaRGS_00021475</name>
</gene>
<dbReference type="Proteomes" id="UP001519460">
    <property type="component" value="Unassembled WGS sequence"/>
</dbReference>
<accession>A0ABD0KJJ9</accession>
<proteinExistence type="predicted"/>
<dbReference type="EMBL" id="JACVVK020000167">
    <property type="protein sequence ID" value="KAK7487247.1"/>
    <property type="molecule type" value="Genomic_DNA"/>
</dbReference>
<evidence type="ECO:0000313" key="3">
    <source>
        <dbReference type="Proteomes" id="UP001519460"/>
    </source>
</evidence>
<evidence type="ECO:0000313" key="2">
    <source>
        <dbReference type="EMBL" id="KAK7487247.1"/>
    </source>
</evidence>
<protein>
    <submittedName>
        <fullName evidence="2">Uncharacterized protein</fullName>
    </submittedName>
</protein>
<reference evidence="2 3" key="1">
    <citation type="journal article" date="2023" name="Sci. Data">
        <title>Genome assembly of the Korean intertidal mud-creeper Batillaria attramentaria.</title>
        <authorList>
            <person name="Patra A.K."/>
            <person name="Ho P.T."/>
            <person name="Jun S."/>
            <person name="Lee S.J."/>
            <person name="Kim Y."/>
            <person name="Won Y.J."/>
        </authorList>
    </citation>
    <scope>NUCLEOTIDE SEQUENCE [LARGE SCALE GENOMIC DNA]</scope>
    <source>
        <strain evidence="2">Wonlab-2016</strain>
    </source>
</reference>
<evidence type="ECO:0000256" key="1">
    <source>
        <dbReference type="SAM" id="MobiDB-lite"/>
    </source>
</evidence>
<keyword evidence="3" id="KW-1185">Reference proteome</keyword>
<sequence>MFTADTPSASSAASTLVYSSLGHASTSSSGVDAAGVPPPLACTAPPISVWTPSSLTAGLAPLVPDPSAPSYYHYHFPTAMADLTSAYTVASCTGGGAQLCNDFLASGSTLVPSANSAFTPRGQQAPPRSKSAEPEPRFQEPAAEITVEEGSEKTDTSNLMEEND</sequence>
<comment type="caution">
    <text evidence="2">The sequence shown here is derived from an EMBL/GenBank/DDBJ whole genome shotgun (WGS) entry which is preliminary data.</text>
</comment>